<dbReference type="Gene3D" id="1.10.1370.10">
    <property type="entry name" value="Neurolysin, domain 3"/>
    <property type="match status" value="1"/>
</dbReference>
<dbReference type="PANTHER" id="PTHR11804:SF79">
    <property type="entry name" value="MITOCHONDRIAL INTERMEDIATE PEPTIDASE"/>
    <property type="match status" value="1"/>
</dbReference>
<accession>A0A7J7MDQ6</accession>
<dbReference type="EMBL" id="JACGCM010001588">
    <property type="protein sequence ID" value="KAF6153001.1"/>
    <property type="molecule type" value="Genomic_DNA"/>
</dbReference>
<dbReference type="AlphaFoldDB" id="A0A7J7MDQ6"/>
<proteinExistence type="predicted"/>
<keyword evidence="2" id="KW-1185">Reference proteome</keyword>
<sequence length="159" mass="18262">MPFYFLTCHNFEVEIYSEHVEASTLFNSNSSDECSCFFEQVISYYFPLSQCNEGLKVLVQSLFGATFHSIPIAPSESWYYAWDYRFLRTFAKRYLTGEVIPEEVVESMKGARNMFTSTEYAGRRLTSLIALALNSEESFFDKVGALHASMAFLGLQHYP</sequence>
<organism evidence="1 2">
    <name type="scientific">Kingdonia uniflora</name>
    <dbReference type="NCBI Taxonomy" id="39325"/>
    <lineage>
        <taxon>Eukaryota</taxon>
        <taxon>Viridiplantae</taxon>
        <taxon>Streptophyta</taxon>
        <taxon>Embryophyta</taxon>
        <taxon>Tracheophyta</taxon>
        <taxon>Spermatophyta</taxon>
        <taxon>Magnoliopsida</taxon>
        <taxon>Ranunculales</taxon>
        <taxon>Circaeasteraceae</taxon>
        <taxon>Kingdonia</taxon>
    </lineage>
</organism>
<dbReference type="GO" id="GO:0004222">
    <property type="term" value="F:metalloendopeptidase activity"/>
    <property type="evidence" value="ECO:0007669"/>
    <property type="project" value="InterPro"/>
</dbReference>
<dbReference type="InterPro" id="IPR024077">
    <property type="entry name" value="Neurolysin/TOP_dom2"/>
</dbReference>
<evidence type="ECO:0000313" key="2">
    <source>
        <dbReference type="Proteomes" id="UP000541444"/>
    </source>
</evidence>
<comment type="caution">
    <text evidence="1">The sequence shown here is derived from an EMBL/GenBank/DDBJ whole genome shotgun (WGS) entry which is preliminary data.</text>
</comment>
<dbReference type="PANTHER" id="PTHR11804">
    <property type="entry name" value="PROTEASE M3 THIMET OLIGOPEPTIDASE-RELATED"/>
    <property type="match status" value="1"/>
</dbReference>
<evidence type="ECO:0000313" key="1">
    <source>
        <dbReference type="EMBL" id="KAF6153001.1"/>
    </source>
</evidence>
<name>A0A7J7MDQ6_9MAGN</name>
<dbReference type="GO" id="GO:0006518">
    <property type="term" value="P:peptide metabolic process"/>
    <property type="evidence" value="ECO:0007669"/>
    <property type="project" value="TreeGrafter"/>
</dbReference>
<feature type="non-terminal residue" evidence="1">
    <location>
        <position position="1"/>
    </location>
</feature>
<gene>
    <name evidence="1" type="ORF">GIB67_021606</name>
</gene>
<dbReference type="GO" id="GO:0006508">
    <property type="term" value="P:proteolysis"/>
    <property type="evidence" value="ECO:0007669"/>
    <property type="project" value="InterPro"/>
</dbReference>
<protein>
    <submittedName>
        <fullName evidence="1">Uncharacterized protein</fullName>
    </submittedName>
</protein>
<dbReference type="Proteomes" id="UP000541444">
    <property type="component" value="Unassembled WGS sequence"/>
</dbReference>
<dbReference type="OrthoDB" id="17530at2759"/>
<reference evidence="1 2" key="1">
    <citation type="journal article" date="2020" name="IScience">
        <title>Genome Sequencing of the Endangered Kingdonia uniflora (Circaeasteraceae, Ranunculales) Reveals Potential Mechanisms of Evolutionary Specialization.</title>
        <authorList>
            <person name="Sun Y."/>
            <person name="Deng T."/>
            <person name="Zhang A."/>
            <person name="Moore M.J."/>
            <person name="Landis J.B."/>
            <person name="Lin N."/>
            <person name="Zhang H."/>
            <person name="Zhang X."/>
            <person name="Huang J."/>
            <person name="Zhang X."/>
            <person name="Sun H."/>
            <person name="Wang H."/>
        </authorList>
    </citation>
    <scope>NUCLEOTIDE SEQUENCE [LARGE SCALE GENOMIC DNA]</scope>
    <source>
        <strain evidence="1">TB1705</strain>
        <tissue evidence="1">Leaf</tissue>
    </source>
</reference>
<dbReference type="InterPro" id="IPR045090">
    <property type="entry name" value="Pept_M3A_M3B"/>
</dbReference>